<evidence type="ECO:0000256" key="1">
    <source>
        <dbReference type="ARBA" id="ARBA00006180"/>
    </source>
</evidence>
<evidence type="ECO:0000256" key="2">
    <source>
        <dbReference type="ARBA" id="ARBA00023306"/>
    </source>
</evidence>
<dbReference type="Proteomes" id="UP000005237">
    <property type="component" value="Unassembled WGS sequence"/>
</dbReference>
<dbReference type="InterPro" id="IPR007587">
    <property type="entry name" value="SAPS"/>
</dbReference>
<dbReference type="PANTHER" id="PTHR12634:SF8">
    <property type="entry name" value="FIERY MOUNTAIN, ISOFORM D"/>
    <property type="match status" value="1"/>
</dbReference>
<sequence>MLRFFPQFFSGFVNRLSFIASEILAIRGTDVFQSLIVSCDRTKKIMREFLNDTTPMGHLVAGFFAKIVECLLSRQFTLTFELLRGTPFFEKCFQNINLGAIECLLENLVRIPNNSEGANAVKQWMIEENFFEKLVARMVESPNDEDKECLAEVFCETIRALRDKLYMVEIPEDALYDKAMEESLIGRIADNLLIDESCTIEELRKKSSLISSSAKILDNYIKTNYIRNCPSDQLEEIERKLLEERHDSFGMMRQMMDNDIAYHVVFKPDPEKIVEGIVSNRVPNMLRTILKDVQVGGSVWQPLLRLLIELCNTNHLPTHEKIAEGMRQLPFIKLIEEAKKLPRASVLHSLLVKVVALLLHSQFSTCQDAISPAAEHILTDGGLVRNVYNTACSFHPPSDRITSSGLRSFNQNLGDTIYRAKKWQSVSPQMVAILNVCCIFNVFAASNSERV</sequence>
<dbReference type="PANTHER" id="PTHR12634">
    <property type="entry name" value="SIT4 YEAST -ASSOCIATING PROTEIN-RELATED"/>
    <property type="match status" value="1"/>
</dbReference>
<reference evidence="3" key="2">
    <citation type="submission" date="2022-06" db="UniProtKB">
        <authorList>
            <consortium name="EnsemblMetazoa"/>
        </authorList>
    </citation>
    <scope>IDENTIFICATION</scope>
    <source>
        <strain evidence="3">DF5081</strain>
    </source>
</reference>
<dbReference type="AlphaFoldDB" id="A0A8R1EUE9"/>
<protein>
    <submittedName>
        <fullName evidence="3">Uncharacterized protein</fullName>
    </submittedName>
</protein>
<proteinExistence type="inferred from homology"/>
<dbReference type="EnsemblMetazoa" id="CJA42256.1">
    <property type="protein sequence ID" value="CJA42256.1"/>
    <property type="gene ID" value="WBGene00218104"/>
</dbReference>
<keyword evidence="4" id="KW-1185">Reference proteome</keyword>
<reference evidence="4" key="1">
    <citation type="submission" date="2010-08" db="EMBL/GenBank/DDBJ databases">
        <authorList>
            <consortium name="Caenorhabditis japonica Sequencing Consortium"/>
            <person name="Wilson R.K."/>
        </authorList>
    </citation>
    <scope>NUCLEOTIDE SEQUENCE [LARGE SCALE GENOMIC DNA]</scope>
    <source>
        <strain evidence="4">DF5081</strain>
    </source>
</reference>
<evidence type="ECO:0000313" key="4">
    <source>
        <dbReference type="Proteomes" id="UP000005237"/>
    </source>
</evidence>
<dbReference type="Pfam" id="PF04499">
    <property type="entry name" value="SAPS"/>
    <property type="match status" value="1"/>
</dbReference>
<dbReference type="GO" id="GO:0005829">
    <property type="term" value="C:cytosol"/>
    <property type="evidence" value="ECO:0007669"/>
    <property type="project" value="TreeGrafter"/>
</dbReference>
<comment type="similarity">
    <text evidence="1">Belongs to the SAPS family.</text>
</comment>
<name>A0A8R1EUE9_CAEJA</name>
<dbReference type="GO" id="GO:0019903">
    <property type="term" value="F:protein phosphatase binding"/>
    <property type="evidence" value="ECO:0007669"/>
    <property type="project" value="InterPro"/>
</dbReference>
<organism evidence="3 4">
    <name type="scientific">Caenorhabditis japonica</name>
    <dbReference type="NCBI Taxonomy" id="281687"/>
    <lineage>
        <taxon>Eukaryota</taxon>
        <taxon>Metazoa</taxon>
        <taxon>Ecdysozoa</taxon>
        <taxon>Nematoda</taxon>
        <taxon>Chromadorea</taxon>
        <taxon>Rhabditida</taxon>
        <taxon>Rhabditina</taxon>
        <taxon>Rhabditomorpha</taxon>
        <taxon>Rhabditoidea</taxon>
        <taxon>Rhabditidae</taxon>
        <taxon>Peloderinae</taxon>
        <taxon>Caenorhabditis</taxon>
    </lineage>
</organism>
<accession>A0A8R1EUE9</accession>
<evidence type="ECO:0000313" key="3">
    <source>
        <dbReference type="EnsemblMetazoa" id="CJA42256.1"/>
    </source>
</evidence>
<dbReference type="GO" id="GO:0019888">
    <property type="term" value="F:protein phosphatase regulator activity"/>
    <property type="evidence" value="ECO:0007669"/>
    <property type="project" value="TreeGrafter"/>
</dbReference>
<keyword evidence="2" id="KW-0131">Cell cycle</keyword>
<dbReference type="GO" id="GO:0005634">
    <property type="term" value="C:nucleus"/>
    <property type="evidence" value="ECO:0007669"/>
    <property type="project" value="TreeGrafter"/>
</dbReference>